<evidence type="ECO:0000256" key="10">
    <source>
        <dbReference type="ARBA" id="ARBA00023033"/>
    </source>
</evidence>
<dbReference type="Gene3D" id="3.50.50.60">
    <property type="entry name" value="FAD/NAD(P)-binding domain"/>
    <property type="match status" value="2"/>
</dbReference>
<keyword evidence="10" id="KW-0503">Monooxygenase</keyword>
<comment type="pathway">
    <text evidence="3">Cofactor biosynthesis; ubiquinone biosynthesis.</text>
</comment>
<name>A0A1M7YZ73_9VIBR</name>
<evidence type="ECO:0000256" key="1">
    <source>
        <dbReference type="ARBA" id="ARBA00001974"/>
    </source>
</evidence>
<comment type="similarity">
    <text evidence="4">Belongs to the UbiH/COQ6 family.</text>
</comment>
<keyword evidence="5" id="KW-0963">Cytoplasm</keyword>
<dbReference type="PANTHER" id="PTHR43876:SF10">
    <property type="entry name" value="3-DEMETHOXYUBIQUINOL 3-HYDROXYLASE"/>
    <property type="match status" value="1"/>
</dbReference>
<dbReference type="PANTHER" id="PTHR43876">
    <property type="entry name" value="UBIQUINONE BIOSYNTHESIS MONOOXYGENASE COQ6, MITOCHONDRIAL"/>
    <property type="match status" value="1"/>
</dbReference>
<dbReference type="EMBL" id="FRFG01000051">
    <property type="protein sequence ID" value="SHO57989.1"/>
    <property type="molecule type" value="Genomic_DNA"/>
</dbReference>
<dbReference type="InterPro" id="IPR002938">
    <property type="entry name" value="FAD-bd"/>
</dbReference>
<dbReference type="InterPro" id="IPR036188">
    <property type="entry name" value="FAD/NAD-bd_sf"/>
</dbReference>
<dbReference type="Proteomes" id="UP000184600">
    <property type="component" value="Unassembled WGS sequence"/>
</dbReference>
<proteinExistence type="inferred from homology"/>
<dbReference type="GO" id="GO:0071949">
    <property type="term" value="F:FAD binding"/>
    <property type="evidence" value="ECO:0007669"/>
    <property type="project" value="InterPro"/>
</dbReference>
<evidence type="ECO:0000256" key="2">
    <source>
        <dbReference type="ARBA" id="ARBA00004496"/>
    </source>
</evidence>
<keyword evidence="9 12" id="KW-0560">Oxidoreductase</keyword>
<gene>
    <name evidence="12" type="primary">ubiF</name>
    <name evidence="12" type="ORF">VQ7734_03759</name>
</gene>
<dbReference type="NCBIfam" id="NF006460">
    <property type="entry name" value="PRK08849.1"/>
    <property type="match status" value="1"/>
</dbReference>
<dbReference type="InterPro" id="IPR010971">
    <property type="entry name" value="UbiH/COQ6"/>
</dbReference>
<dbReference type="OrthoDB" id="9769565at2"/>
<protein>
    <submittedName>
        <fullName evidence="12">2-octaprenyl-3-methyl-6-methoxy-1,4-benzoquinol hydroxylase</fullName>
        <ecNumber evidence="12">1.14.13.-</ecNumber>
    </submittedName>
</protein>
<dbReference type="EC" id="1.14.13.-" evidence="12"/>
<reference evidence="13" key="1">
    <citation type="submission" date="2016-12" db="EMBL/GenBank/DDBJ databases">
        <authorList>
            <person name="Rodrigo-Torres L."/>
            <person name="Arahal R.D."/>
            <person name="Lucena T."/>
        </authorList>
    </citation>
    <scope>NUCLEOTIDE SEQUENCE [LARGE SCALE GENOMIC DNA]</scope>
</reference>
<keyword evidence="13" id="KW-1185">Reference proteome</keyword>
<evidence type="ECO:0000313" key="13">
    <source>
        <dbReference type="Proteomes" id="UP000184600"/>
    </source>
</evidence>
<dbReference type="AlphaFoldDB" id="A0A1M7YZ73"/>
<evidence type="ECO:0000256" key="8">
    <source>
        <dbReference type="ARBA" id="ARBA00022827"/>
    </source>
</evidence>
<dbReference type="SUPFAM" id="SSF51905">
    <property type="entry name" value="FAD/NAD(P)-binding domain"/>
    <property type="match status" value="1"/>
</dbReference>
<dbReference type="InterPro" id="IPR051205">
    <property type="entry name" value="UbiH/COQ6_monooxygenase"/>
</dbReference>
<dbReference type="UniPathway" id="UPA00232"/>
<comment type="subcellular location">
    <subcellularLocation>
        <location evidence="2">Cytoplasm</location>
    </subcellularLocation>
</comment>
<keyword evidence="7" id="KW-0831">Ubiquinone biosynthesis</keyword>
<sequence length="384" mass="43742">MKTYQVAVVGGGMVGAAMALGLAQQGREVVLIENQMPEPWDSAQPVDLRVSAISMASVRLLEKLGGWPVVEQMRLCPYKRLETWEEPECKTSFDAGLLGLEQLGFMVENRVIQLSLWQRFHDYPNLTVMCPQGIEHIRFDAGMNTLILTDQKQIGAQWVIGADGANSKVRDMAGIGITAWDYRQRCMLIHVKTELPQQEVTWQQFFPSGPRSFLPLSGHEASLVWYDSPKRIRQLSHMSNEQLEREIQSHFPPHLGKVEVIRHGSFALTRRHAQQYMNHRCILVGDAAHTIHPLAGQGVNLGFKDVKVLLGLMEDSPLLDEKLFRQYGLIRRPDNLLMQTGMDIFYKSFRYTNEPVRHFRNMFLKLANHTGPLKKKVLKYAIGL</sequence>
<evidence type="ECO:0000313" key="12">
    <source>
        <dbReference type="EMBL" id="SHO57989.1"/>
    </source>
</evidence>
<comment type="cofactor">
    <cofactor evidence="1">
        <name>FAD</name>
        <dbReference type="ChEBI" id="CHEBI:57692"/>
    </cofactor>
</comment>
<feature type="domain" description="FAD-binding" evidence="11">
    <location>
        <begin position="4"/>
        <end position="309"/>
    </location>
</feature>
<dbReference type="GO" id="GO:0005737">
    <property type="term" value="C:cytoplasm"/>
    <property type="evidence" value="ECO:0007669"/>
    <property type="project" value="UniProtKB-SubCell"/>
</dbReference>
<dbReference type="PRINTS" id="PR00420">
    <property type="entry name" value="RNGMNOXGNASE"/>
</dbReference>
<evidence type="ECO:0000256" key="4">
    <source>
        <dbReference type="ARBA" id="ARBA00005349"/>
    </source>
</evidence>
<evidence type="ECO:0000256" key="7">
    <source>
        <dbReference type="ARBA" id="ARBA00022688"/>
    </source>
</evidence>
<dbReference type="Pfam" id="PF01494">
    <property type="entry name" value="FAD_binding_3"/>
    <property type="match status" value="1"/>
</dbReference>
<dbReference type="NCBIfam" id="TIGR01988">
    <property type="entry name" value="Ubi-OHases"/>
    <property type="match status" value="1"/>
</dbReference>
<dbReference type="GO" id="GO:0006744">
    <property type="term" value="P:ubiquinone biosynthetic process"/>
    <property type="evidence" value="ECO:0007669"/>
    <property type="project" value="UniProtKB-UniPathway"/>
</dbReference>
<evidence type="ECO:0000256" key="6">
    <source>
        <dbReference type="ARBA" id="ARBA00022630"/>
    </source>
</evidence>
<keyword evidence="6" id="KW-0285">Flavoprotein</keyword>
<evidence type="ECO:0000259" key="11">
    <source>
        <dbReference type="Pfam" id="PF01494"/>
    </source>
</evidence>
<dbReference type="GO" id="GO:0008682">
    <property type="term" value="F:3-demethoxyubiquinol 3-hydroxylase activity"/>
    <property type="evidence" value="ECO:0007669"/>
    <property type="project" value="TreeGrafter"/>
</dbReference>
<evidence type="ECO:0000256" key="5">
    <source>
        <dbReference type="ARBA" id="ARBA00022490"/>
    </source>
</evidence>
<accession>A0A1M7YZ73</accession>
<dbReference type="RefSeq" id="WP_073585440.1">
    <property type="nucleotide sequence ID" value="NZ_AP024897.1"/>
</dbReference>
<evidence type="ECO:0000256" key="9">
    <source>
        <dbReference type="ARBA" id="ARBA00023002"/>
    </source>
</evidence>
<dbReference type="InterPro" id="IPR018168">
    <property type="entry name" value="Ubi_Hdrlase_CS"/>
</dbReference>
<evidence type="ECO:0000256" key="3">
    <source>
        <dbReference type="ARBA" id="ARBA00004749"/>
    </source>
</evidence>
<dbReference type="GO" id="GO:0110142">
    <property type="term" value="C:ubiquinone biosynthesis complex"/>
    <property type="evidence" value="ECO:0007669"/>
    <property type="project" value="UniProtKB-ARBA"/>
</dbReference>
<dbReference type="STRING" id="1117707.VQ7734_03759"/>
<dbReference type="PROSITE" id="PS01304">
    <property type="entry name" value="UBIH"/>
    <property type="match status" value="1"/>
</dbReference>
<organism evidence="12 13">
    <name type="scientific">Vibrio quintilis</name>
    <dbReference type="NCBI Taxonomy" id="1117707"/>
    <lineage>
        <taxon>Bacteria</taxon>
        <taxon>Pseudomonadati</taxon>
        <taxon>Pseudomonadota</taxon>
        <taxon>Gammaproteobacteria</taxon>
        <taxon>Vibrionales</taxon>
        <taxon>Vibrionaceae</taxon>
        <taxon>Vibrio</taxon>
    </lineage>
</organism>
<keyword evidence="8" id="KW-0274">FAD</keyword>
<dbReference type="FunFam" id="3.50.50.60:FF:000048">
    <property type="entry name" value="2-octaprenyl-3-methyl-6-methoxy-1,4-benzoquinol hydroxylase"/>
    <property type="match status" value="1"/>
</dbReference>